<dbReference type="InterPro" id="IPR029058">
    <property type="entry name" value="AB_hydrolase_fold"/>
</dbReference>
<dbReference type="Proteomes" id="UP001199816">
    <property type="component" value="Unassembled WGS sequence"/>
</dbReference>
<dbReference type="SUPFAM" id="SSF53474">
    <property type="entry name" value="alpha/beta-Hydrolases"/>
    <property type="match status" value="1"/>
</dbReference>
<dbReference type="Pfam" id="PF12697">
    <property type="entry name" value="Abhydrolase_6"/>
    <property type="match status" value="1"/>
</dbReference>
<keyword evidence="2" id="KW-0378">Hydrolase</keyword>
<name>A0ABS8PP96_9BACT</name>
<protein>
    <submittedName>
        <fullName evidence="2">Alpha/beta hydrolase</fullName>
    </submittedName>
</protein>
<comment type="caution">
    <text evidence="2">The sequence shown here is derived from an EMBL/GenBank/DDBJ whole genome shotgun (WGS) entry which is preliminary data.</text>
</comment>
<evidence type="ECO:0000259" key="1">
    <source>
        <dbReference type="Pfam" id="PF12697"/>
    </source>
</evidence>
<keyword evidence="3" id="KW-1185">Reference proteome</keyword>
<sequence length="216" mass="24887">MNLYCIPGFGVDERIYGNLIIDKARLCFLNWLDPDPKESFNAYARRMAAGIEDEEAILVGISFGGMVALEIAGFRNIKQVILISSIKQRSEMPLEMRLAGALRLNRIFPVKKIQQSEAAYRIANRRLGAYTPEEQEFANTYRKTANLGYVNWSFDKILNWRNTHAFKNVIHIHGDRDRIFPIKHITPDYTIKEGTHMMVWNRATEISAIINKVLQL</sequence>
<dbReference type="InterPro" id="IPR000073">
    <property type="entry name" value="AB_hydrolase_1"/>
</dbReference>
<gene>
    <name evidence="2" type="ORF">LQ567_09065</name>
</gene>
<evidence type="ECO:0000313" key="2">
    <source>
        <dbReference type="EMBL" id="MCD2422909.1"/>
    </source>
</evidence>
<dbReference type="GO" id="GO:0016787">
    <property type="term" value="F:hydrolase activity"/>
    <property type="evidence" value="ECO:0007669"/>
    <property type="project" value="UniProtKB-KW"/>
</dbReference>
<proteinExistence type="predicted"/>
<accession>A0ABS8PP96</accession>
<dbReference type="RefSeq" id="WP_231004180.1">
    <property type="nucleotide sequence ID" value="NZ_JAJNEC010000005.1"/>
</dbReference>
<feature type="domain" description="AB hydrolase-1" evidence="1">
    <location>
        <begin position="34"/>
        <end position="186"/>
    </location>
</feature>
<reference evidence="2 3" key="1">
    <citation type="submission" date="2021-11" db="EMBL/GenBank/DDBJ databases">
        <title>Genomic of Niabella pedocola.</title>
        <authorList>
            <person name="Wu T."/>
        </authorList>
    </citation>
    <scope>NUCLEOTIDE SEQUENCE [LARGE SCALE GENOMIC DNA]</scope>
    <source>
        <strain evidence="2 3">JCM 31011</strain>
    </source>
</reference>
<dbReference type="EMBL" id="JAJNEC010000005">
    <property type="protein sequence ID" value="MCD2422909.1"/>
    <property type="molecule type" value="Genomic_DNA"/>
</dbReference>
<dbReference type="Gene3D" id="3.40.50.1820">
    <property type="entry name" value="alpha/beta hydrolase"/>
    <property type="match status" value="1"/>
</dbReference>
<organism evidence="2 3">
    <name type="scientific">Niabella pedocola</name>
    <dbReference type="NCBI Taxonomy" id="1752077"/>
    <lineage>
        <taxon>Bacteria</taxon>
        <taxon>Pseudomonadati</taxon>
        <taxon>Bacteroidota</taxon>
        <taxon>Chitinophagia</taxon>
        <taxon>Chitinophagales</taxon>
        <taxon>Chitinophagaceae</taxon>
        <taxon>Niabella</taxon>
    </lineage>
</organism>
<evidence type="ECO:0000313" key="3">
    <source>
        <dbReference type="Proteomes" id="UP001199816"/>
    </source>
</evidence>